<evidence type="ECO:0000313" key="3">
    <source>
        <dbReference type="Proteomes" id="UP001238179"/>
    </source>
</evidence>
<dbReference type="SUPFAM" id="SSF160214">
    <property type="entry name" value="FlaG-like"/>
    <property type="match status" value="1"/>
</dbReference>
<dbReference type="Proteomes" id="UP001238179">
    <property type="component" value="Chromosome"/>
</dbReference>
<feature type="compositionally biased region" description="Low complexity" evidence="1">
    <location>
        <begin position="15"/>
        <end position="25"/>
    </location>
</feature>
<evidence type="ECO:0008006" key="4">
    <source>
        <dbReference type="Google" id="ProtNLM"/>
    </source>
</evidence>
<name>A0AA48KBD8_9BACT</name>
<dbReference type="PANTHER" id="PTHR37166:SF1">
    <property type="entry name" value="PROTEIN FLAG"/>
    <property type="match status" value="1"/>
</dbReference>
<dbReference type="InterPro" id="IPR035924">
    <property type="entry name" value="FlaG-like_sf"/>
</dbReference>
<dbReference type="KEGG" id="msil:METEAL_41490"/>
<dbReference type="Gene3D" id="3.30.160.170">
    <property type="entry name" value="FlaG-like"/>
    <property type="match status" value="1"/>
</dbReference>
<keyword evidence="3" id="KW-1185">Reference proteome</keyword>
<dbReference type="EMBL" id="AP027080">
    <property type="protein sequence ID" value="BDU74975.1"/>
    <property type="molecule type" value="Genomic_DNA"/>
</dbReference>
<feature type="region of interest" description="Disordered" evidence="1">
    <location>
        <begin position="1"/>
        <end position="25"/>
    </location>
</feature>
<protein>
    <recommendedName>
        <fullName evidence="4">Flagellar protein FlaG</fullName>
    </recommendedName>
</protein>
<dbReference type="InterPro" id="IPR005186">
    <property type="entry name" value="FlaG"/>
</dbReference>
<organism evidence="2 3">
    <name type="scientific">Mesoterricola silvestris</name>
    <dbReference type="NCBI Taxonomy" id="2927979"/>
    <lineage>
        <taxon>Bacteria</taxon>
        <taxon>Pseudomonadati</taxon>
        <taxon>Acidobacteriota</taxon>
        <taxon>Holophagae</taxon>
        <taxon>Holophagales</taxon>
        <taxon>Holophagaceae</taxon>
        <taxon>Mesoterricola</taxon>
    </lineage>
</organism>
<proteinExistence type="predicted"/>
<evidence type="ECO:0000313" key="2">
    <source>
        <dbReference type="EMBL" id="BDU74975.1"/>
    </source>
</evidence>
<feature type="region of interest" description="Disordered" evidence="1">
    <location>
        <begin position="62"/>
        <end position="83"/>
    </location>
</feature>
<dbReference type="PANTHER" id="PTHR37166">
    <property type="entry name" value="PROTEIN FLAG"/>
    <property type="match status" value="1"/>
</dbReference>
<reference evidence="3" key="1">
    <citation type="journal article" date="2023" name="Int. J. Syst. Evol. Microbiol.">
        <title>Mesoterricola silvestris gen. nov., sp. nov., Mesoterricola sediminis sp. nov., Geothrix oryzae sp. nov., Geothrix edaphica sp. nov., Geothrix rubra sp. nov., and Geothrix limicola sp. nov., six novel members of Acidobacteriota isolated from soils.</title>
        <authorList>
            <person name="Itoh H."/>
            <person name="Sugisawa Y."/>
            <person name="Mise K."/>
            <person name="Xu Z."/>
            <person name="Kuniyasu M."/>
            <person name="Ushijima N."/>
            <person name="Kawano K."/>
            <person name="Kobayashi E."/>
            <person name="Shiratori Y."/>
            <person name="Masuda Y."/>
            <person name="Senoo K."/>
        </authorList>
    </citation>
    <scope>NUCLEOTIDE SEQUENCE [LARGE SCALE GENOMIC DNA]</scope>
    <source>
        <strain evidence="3">W79</strain>
    </source>
</reference>
<gene>
    <name evidence="2" type="ORF">METEAL_41490</name>
</gene>
<feature type="compositionally biased region" description="Acidic residues" evidence="1">
    <location>
        <begin position="1"/>
        <end position="10"/>
    </location>
</feature>
<evidence type="ECO:0000256" key="1">
    <source>
        <dbReference type="SAM" id="MobiDB-lite"/>
    </source>
</evidence>
<dbReference type="AlphaFoldDB" id="A0AA48KBD8"/>
<accession>A0AA48KBD8</accession>
<sequence>MPMEIQEESMSDPISAAGSQGSSPPAAVYVAAQADSVQGAAKVVPSAPATISTATSKAIQEAAQTSQEATKLDLSPASGLSNKQVNPEMTMEQAAEAFQSYLKSLPSNLQFQPDYQAGIVIFRVVNPVTNKVIRQLPPEEVVQQARTLRMAEQQSHSGILLDKSL</sequence>
<dbReference type="Pfam" id="PF03646">
    <property type="entry name" value="FlaG"/>
    <property type="match status" value="1"/>
</dbReference>